<dbReference type="Gramene" id="TVU34818">
    <property type="protein sequence ID" value="TVU34818"/>
    <property type="gene ID" value="EJB05_16670"/>
</dbReference>
<protein>
    <recommendedName>
        <fullName evidence="4">Protein CHLOROPLAST ENHANCING STRESS TOLERANCE, chloroplastic</fullName>
    </recommendedName>
</protein>
<sequence length="556" mass="60651">MALLSPPLPVLTPARHSAASYPLLAAAASTTASLSLSPQCRGRRGALCRSGPNGRPLRRRRWGVAASVEQEESGSTETSFAPEGELEPPVSSEQVEASPEDLENIREVKRVLELLQKNRDMTFGEVKLTIMIEDPRDIERKRTLGIEDPDDITRDDLADALVEVNEGRIPENRVALQLLAKEMAEWPDLEVEAPKGKGKPGKSIYAKATDTGIDPEIAAKRLNIDWDSAADIDGEEDEEEETEVPSAVGYGALYLLTAFPVIIGISVSCWTYRGFDKVGGGQSNSPPTQHDLETAHDRTMLMCAPPFREANSISRFCSRERTAPASAMSLSQQDASSGESPSSFKKEDRVGDDEEEEVQAVARAPIGQPSRAASSVTYVSSNGSINYRKARRDRIGSNSFWCGALRCMHLPLPGLSRRRTMQQQQSMSISEVGTLVSTARPGDTRASRVSKVASMERFKYSSSSSGIVFERGDAEEEEEEEEEEEVSAYFDLPLELLRISSVDTESPVTTAFLFDGNRGRGAKKIVPEVLDLDFSFPEPPAFSSLSSPGSERSGAQ</sequence>
<dbReference type="PANTHER" id="PTHR33672:SF3">
    <property type="entry name" value="YCF3-INTERACTING PROTEIN 1, CHLOROPLASTIC"/>
    <property type="match status" value="1"/>
</dbReference>
<feature type="non-terminal residue" evidence="2">
    <location>
        <position position="1"/>
    </location>
</feature>
<organism evidence="2 3">
    <name type="scientific">Eragrostis curvula</name>
    <name type="common">weeping love grass</name>
    <dbReference type="NCBI Taxonomy" id="38414"/>
    <lineage>
        <taxon>Eukaryota</taxon>
        <taxon>Viridiplantae</taxon>
        <taxon>Streptophyta</taxon>
        <taxon>Embryophyta</taxon>
        <taxon>Tracheophyta</taxon>
        <taxon>Spermatophyta</taxon>
        <taxon>Magnoliopsida</taxon>
        <taxon>Liliopsida</taxon>
        <taxon>Poales</taxon>
        <taxon>Poaceae</taxon>
        <taxon>PACMAD clade</taxon>
        <taxon>Chloridoideae</taxon>
        <taxon>Eragrostideae</taxon>
        <taxon>Eragrostidinae</taxon>
        <taxon>Eragrostis</taxon>
    </lineage>
</organism>
<name>A0A5J9VGI3_9POAL</name>
<dbReference type="Proteomes" id="UP000324897">
    <property type="component" value="Unassembled WGS sequence"/>
</dbReference>
<evidence type="ECO:0008006" key="4">
    <source>
        <dbReference type="Google" id="ProtNLM"/>
    </source>
</evidence>
<proteinExistence type="predicted"/>
<dbReference type="GO" id="GO:0048564">
    <property type="term" value="P:photosystem I assembly"/>
    <property type="evidence" value="ECO:0007669"/>
    <property type="project" value="InterPro"/>
</dbReference>
<feature type="region of interest" description="Disordered" evidence="1">
    <location>
        <begin position="58"/>
        <end position="102"/>
    </location>
</feature>
<feature type="compositionally biased region" description="Polar residues" evidence="1">
    <location>
        <begin position="328"/>
        <end position="343"/>
    </location>
</feature>
<keyword evidence="3" id="KW-1185">Reference proteome</keyword>
<evidence type="ECO:0000256" key="1">
    <source>
        <dbReference type="SAM" id="MobiDB-lite"/>
    </source>
</evidence>
<dbReference type="OrthoDB" id="2018626at2759"/>
<dbReference type="InterPro" id="IPR040340">
    <property type="entry name" value="CEST/Y3IP1"/>
</dbReference>
<gene>
    <name evidence="2" type="ORF">EJB05_16670</name>
</gene>
<dbReference type="EMBL" id="RWGY01000009">
    <property type="protein sequence ID" value="TVU34818.1"/>
    <property type="molecule type" value="Genomic_DNA"/>
</dbReference>
<reference evidence="2 3" key="1">
    <citation type="journal article" date="2019" name="Sci. Rep.">
        <title>A high-quality genome of Eragrostis curvula grass provides insights into Poaceae evolution and supports new strategies to enhance forage quality.</title>
        <authorList>
            <person name="Carballo J."/>
            <person name="Santos B.A.C.M."/>
            <person name="Zappacosta D."/>
            <person name="Garbus I."/>
            <person name="Selva J.P."/>
            <person name="Gallo C.A."/>
            <person name="Diaz A."/>
            <person name="Albertini E."/>
            <person name="Caccamo M."/>
            <person name="Echenique V."/>
        </authorList>
    </citation>
    <scope>NUCLEOTIDE SEQUENCE [LARGE SCALE GENOMIC DNA]</scope>
    <source>
        <strain evidence="3">cv. Victoria</strain>
        <tissue evidence="2">Leaf</tissue>
    </source>
</reference>
<feature type="region of interest" description="Disordered" evidence="1">
    <location>
        <begin position="324"/>
        <end position="357"/>
    </location>
</feature>
<evidence type="ECO:0000313" key="3">
    <source>
        <dbReference type="Proteomes" id="UP000324897"/>
    </source>
</evidence>
<dbReference type="AlphaFoldDB" id="A0A5J9VGI3"/>
<dbReference type="PANTHER" id="PTHR33672">
    <property type="entry name" value="YCF3-INTERACTING PROTEIN 1, CHLOROPLASTIC"/>
    <property type="match status" value="1"/>
</dbReference>
<dbReference type="GO" id="GO:0009535">
    <property type="term" value="C:chloroplast thylakoid membrane"/>
    <property type="evidence" value="ECO:0007669"/>
    <property type="project" value="InterPro"/>
</dbReference>
<comment type="caution">
    <text evidence="2">The sequence shown here is derived from an EMBL/GenBank/DDBJ whole genome shotgun (WGS) entry which is preliminary data.</text>
</comment>
<evidence type="ECO:0000313" key="2">
    <source>
        <dbReference type="EMBL" id="TVU34818.1"/>
    </source>
</evidence>
<accession>A0A5J9VGI3</accession>
<dbReference type="GO" id="GO:0080183">
    <property type="term" value="P:response to photooxidative stress"/>
    <property type="evidence" value="ECO:0007669"/>
    <property type="project" value="InterPro"/>
</dbReference>